<dbReference type="SUPFAM" id="SSF54427">
    <property type="entry name" value="NTF2-like"/>
    <property type="match status" value="1"/>
</dbReference>
<reference evidence="1 2" key="1">
    <citation type="submission" date="2020-01" db="EMBL/GenBank/DDBJ databases">
        <title>Identification and distribution of gene clusters putatively required for synthesis of sphingolipid metabolism inhibitors in phylogenetically diverse species of the filamentous fungus Fusarium.</title>
        <authorList>
            <person name="Kim H.-S."/>
            <person name="Busman M."/>
            <person name="Brown D.W."/>
            <person name="Divon H."/>
            <person name="Uhlig S."/>
            <person name="Proctor R.H."/>
        </authorList>
    </citation>
    <scope>NUCLEOTIDE SEQUENCE [LARGE SCALE GENOMIC DNA]</scope>
    <source>
        <strain evidence="1 2">NRRL 20459</strain>
    </source>
</reference>
<dbReference type="InterPro" id="IPR009959">
    <property type="entry name" value="Cyclase_SnoaL-like"/>
</dbReference>
<dbReference type="OrthoDB" id="2830113at2759"/>
<comment type="caution">
    <text evidence="1">The sequence shown here is derived from an EMBL/GenBank/DDBJ whole genome shotgun (WGS) entry which is preliminary data.</text>
</comment>
<name>A0A8H4PE73_9HYPO</name>
<dbReference type="EMBL" id="JAADYS010000089">
    <property type="protein sequence ID" value="KAF4472329.1"/>
    <property type="molecule type" value="Genomic_DNA"/>
</dbReference>
<dbReference type="InterPro" id="IPR032710">
    <property type="entry name" value="NTF2-like_dom_sf"/>
</dbReference>
<keyword evidence="2" id="KW-1185">Reference proteome</keyword>
<proteinExistence type="predicted"/>
<protein>
    <submittedName>
        <fullName evidence="1">Polyketide cyclase</fullName>
    </submittedName>
</protein>
<dbReference type="Pfam" id="PF07366">
    <property type="entry name" value="SnoaL"/>
    <property type="match status" value="1"/>
</dbReference>
<evidence type="ECO:0000313" key="2">
    <source>
        <dbReference type="Proteomes" id="UP000554235"/>
    </source>
</evidence>
<accession>A0A8H4PE73</accession>
<gene>
    <name evidence="1" type="ORF">FALBO_767</name>
</gene>
<sequence length="275" mass="31630">MASTLSREEIVSLFRALLDYQNAGKWEELEKYIQPTIDVDNDQQQRDTFIARLRSEVELGHQQFGLESYVVDVDSKAIAARIIKSETAQDDIAKTFEYQEITLAWFIDGRLSKYRALQDDDTRRMRQATAPSTPTSELQSRAPTSLNLRSFYQNYISSINSKSMDQDFDKFCQPTVTHNARAFAIPEYIKLISESQAAIKGLYFDVQDLLVDDQSGLVAARLEFTGEPVETWAGAKPNGKSVRFYEHVMYWLDGGKITWVWSIVDLHSYRRQLQL</sequence>
<evidence type="ECO:0000313" key="1">
    <source>
        <dbReference type="EMBL" id="KAF4472329.1"/>
    </source>
</evidence>
<dbReference type="Proteomes" id="UP000554235">
    <property type="component" value="Unassembled WGS sequence"/>
</dbReference>
<dbReference type="GO" id="GO:0030638">
    <property type="term" value="P:polyketide metabolic process"/>
    <property type="evidence" value="ECO:0007669"/>
    <property type="project" value="InterPro"/>
</dbReference>
<dbReference type="Gene3D" id="3.10.450.50">
    <property type="match status" value="1"/>
</dbReference>
<organism evidence="1 2">
    <name type="scientific">Fusarium albosuccineum</name>
    <dbReference type="NCBI Taxonomy" id="1237068"/>
    <lineage>
        <taxon>Eukaryota</taxon>
        <taxon>Fungi</taxon>
        <taxon>Dikarya</taxon>
        <taxon>Ascomycota</taxon>
        <taxon>Pezizomycotina</taxon>
        <taxon>Sordariomycetes</taxon>
        <taxon>Hypocreomycetidae</taxon>
        <taxon>Hypocreales</taxon>
        <taxon>Nectriaceae</taxon>
        <taxon>Fusarium</taxon>
        <taxon>Fusarium decemcellulare species complex</taxon>
    </lineage>
</organism>
<dbReference type="AlphaFoldDB" id="A0A8H4PE73"/>